<dbReference type="InterPro" id="IPR000477">
    <property type="entry name" value="RT_dom"/>
</dbReference>
<sequence length="464" mass="53580">MRTKPLTEQIQSGGWANGVCQPIVCCKTHVTYRLDNIIGGFAQYQRLQSSNDDDPIDRLNHIYTVTLLVVFSIFVSGKQFIGNPIECFSGQEELRLGKLEYAKVFCWLRNTYVVGRDEFSDTSQAMPVRVQDRQQAEIHYYQWVPIMLLVMAGLFKLPNLVWRVFSLGSGLDLNQLTSLVISTQCAPTDKYRETVKHIAEYLDRWLEGHRPRTWNIFMRVKKFLSKRCFMFLWGRRFGTYLTGLSLLTKFMFACVDISVFVILQHVMGGWYSLYGFQLLAGLFSSSGLPKDSSYFPKVTFCDMDVRQMSNVQRTTLQCVLPINIFNEKIFTFLWFWMCALTVATVANFLYWASLWAFGNLYCTKTILVYFFMLNSFSTEKPKGPPKNLRPMTFLNTIRKALSKIVLERIRPHVEQYLSHSQSGFRPNRSTSDVAWTHKWLAAKVNIENIAIKIAGIDMSAAFDT</sequence>
<feature type="transmembrane region" description="Helical" evidence="9">
    <location>
        <begin position="332"/>
        <end position="352"/>
    </location>
</feature>
<keyword evidence="2 9" id="KW-0813">Transport</keyword>
<evidence type="ECO:0000256" key="4">
    <source>
        <dbReference type="ARBA" id="ARBA00022692"/>
    </source>
</evidence>
<evidence type="ECO:0000256" key="7">
    <source>
        <dbReference type="ARBA" id="ARBA00023136"/>
    </source>
</evidence>
<keyword evidence="4 9" id="KW-0812">Transmembrane</keyword>
<dbReference type="GO" id="GO:0005921">
    <property type="term" value="C:gap junction"/>
    <property type="evidence" value="ECO:0007669"/>
    <property type="project" value="UniProtKB-UniRule"/>
</dbReference>
<comment type="caution">
    <text evidence="11">The sequence shown here is derived from an EMBL/GenBank/DDBJ whole genome shotgun (WGS) entry which is preliminary data.</text>
</comment>
<evidence type="ECO:0000256" key="8">
    <source>
        <dbReference type="ARBA" id="ARBA00023303"/>
    </source>
</evidence>
<proteinExistence type="inferred from homology"/>
<dbReference type="Proteomes" id="UP000762676">
    <property type="component" value="Unassembled WGS sequence"/>
</dbReference>
<dbReference type="Pfam" id="PF00876">
    <property type="entry name" value="Innexin"/>
    <property type="match status" value="1"/>
</dbReference>
<evidence type="ECO:0000313" key="12">
    <source>
        <dbReference type="Proteomes" id="UP000762676"/>
    </source>
</evidence>
<gene>
    <name evidence="9" type="primary">inx</name>
    <name evidence="11" type="ORF">ElyMa_006909900</name>
</gene>
<dbReference type="PROSITE" id="PS51013">
    <property type="entry name" value="PANNEXIN"/>
    <property type="match status" value="1"/>
</dbReference>
<keyword evidence="3" id="KW-1003">Cell membrane</keyword>
<feature type="transmembrane region" description="Helical" evidence="9">
    <location>
        <begin position="269"/>
        <end position="288"/>
    </location>
</feature>
<protein>
    <recommendedName>
        <fullName evidence="9">Innexin</fullName>
    </recommendedName>
</protein>
<evidence type="ECO:0000259" key="10">
    <source>
        <dbReference type="Pfam" id="PF00078"/>
    </source>
</evidence>
<feature type="transmembrane region" description="Helical" evidence="9">
    <location>
        <begin position="140"/>
        <end position="157"/>
    </location>
</feature>
<evidence type="ECO:0000256" key="3">
    <source>
        <dbReference type="ARBA" id="ARBA00022475"/>
    </source>
</evidence>
<keyword evidence="8 9" id="KW-0407">Ion channel</keyword>
<comment type="similarity">
    <text evidence="9">Belongs to the pannexin family.</text>
</comment>
<evidence type="ECO:0000256" key="5">
    <source>
        <dbReference type="ARBA" id="ARBA00022989"/>
    </source>
</evidence>
<dbReference type="PANTHER" id="PTHR11893">
    <property type="entry name" value="INNEXIN"/>
    <property type="match status" value="1"/>
</dbReference>
<name>A0AAV4JGH4_9GAST</name>
<organism evidence="11 12">
    <name type="scientific">Elysia marginata</name>
    <dbReference type="NCBI Taxonomy" id="1093978"/>
    <lineage>
        <taxon>Eukaryota</taxon>
        <taxon>Metazoa</taxon>
        <taxon>Spiralia</taxon>
        <taxon>Lophotrochozoa</taxon>
        <taxon>Mollusca</taxon>
        <taxon>Gastropoda</taxon>
        <taxon>Heterobranchia</taxon>
        <taxon>Euthyneura</taxon>
        <taxon>Panpulmonata</taxon>
        <taxon>Sacoglossa</taxon>
        <taxon>Placobranchoidea</taxon>
        <taxon>Plakobranchidae</taxon>
        <taxon>Elysia</taxon>
    </lineage>
</organism>
<reference evidence="11 12" key="1">
    <citation type="journal article" date="2021" name="Elife">
        <title>Chloroplast acquisition without the gene transfer in kleptoplastic sea slugs, Plakobranchus ocellatus.</title>
        <authorList>
            <person name="Maeda T."/>
            <person name="Takahashi S."/>
            <person name="Yoshida T."/>
            <person name="Shimamura S."/>
            <person name="Takaki Y."/>
            <person name="Nagai Y."/>
            <person name="Toyoda A."/>
            <person name="Suzuki Y."/>
            <person name="Arimoto A."/>
            <person name="Ishii H."/>
            <person name="Satoh N."/>
            <person name="Nishiyama T."/>
            <person name="Hasebe M."/>
            <person name="Maruyama T."/>
            <person name="Minagawa J."/>
            <person name="Obokata J."/>
            <person name="Shigenobu S."/>
        </authorList>
    </citation>
    <scope>NUCLEOTIDE SEQUENCE [LARGE SCALE GENOMIC DNA]</scope>
</reference>
<evidence type="ECO:0000256" key="2">
    <source>
        <dbReference type="ARBA" id="ARBA00022448"/>
    </source>
</evidence>
<dbReference type="EMBL" id="BMAT01013830">
    <property type="protein sequence ID" value="GFS20900.1"/>
    <property type="molecule type" value="Genomic_DNA"/>
</dbReference>
<keyword evidence="6 9" id="KW-0406">Ion transport</keyword>
<evidence type="ECO:0000256" key="9">
    <source>
        <dbReference type="RuleBase" id="RU010713"/>
    </source>
</evidence>
<comment type="subcellular location">
    <subcellularLocation>
        <location evidence="1 9">Cell membrane</location>
        <topology evidence="1 9">Multi-pass membrane protein</topology>
    </subcellularLocation>
</comment>
<dbReference type="GO" id="GO:0005886">
    <property type="term" value="C:plasma membrane"/>
    <property type="evidence" value="ECO:0007669"/>
    <property type="project" value="UniProtKB-SubCell"/>
</dbReference>
<evidence type="ECO:0000256" key="6">
    <source>
        <dbReference type="ARBA" id="ARBA00023065"/>
    </source>
</evidence>
<dbReference type="PRINTS" id="PR01262">
    <property type="entry name" value="INNEXIN"/>
</dbReference>
<evidence type="ECO:0000256" key="1">
    <source>
        <dbReference type="ARBA" id="ARBA00004651"/>
    </source>
</evidence>
<evidence type="ECO:0000313" key="11">
    <source>
        <dbReference type="EMBL" id="GFS20900.1"/>
    </source>
</evidence>
<feature type="domain" description="Reverse transcriptase" evidence="10">
    <location>
        <begin position="381"/>
        <end position="464"/>
    </location>
</feature>
<feature type="transmembrane region" description="Helical" evidence="9">
    <location>
        <begin position="237"/>
        <end position="263"/>
    </location>
</feature>
<dbReference type="GO" id="GO:0034220">
    <property type="term" value="P:monoatomic ion transmembrane transport"/>
    <property type="evidence" value="ECO:0007669"/>
    <property type="project" value="UniProtKB-KW"/>
</dbReference>
<comment type="function">
    <text evidence="9">Structural component of the gap junctions.</text>
</comment>
<dbReference type="PANTHER" id="PTHR11893:SF36">
    <property type="entry name" value="INNEXIN-5"/>
    <property type="match status" value="1"/>
</dbReference>
<dbReference type="AlphaFoldDB" id="A0AAV4JGH4"/>
<keyword evidence="12" id="KW-1185">Reference proteome</keyword>
<dbReference type="Pfam" id="PF00078">
    <property type="entry name" value="RVT_1"/>
    <property type="match status" value="1"/>
</dbReference>
<accession>A0AAV4JGH4</accession>
<keyword evidence="5 9" id="KW-1133">Transmembrane helix</keyword>
<dbReference type="InterPro" id="IPR000990">
    <property type="entry name" value="Innexin"/>
</dbReference>
<keyword evidence="7 9" id="KW-0472">Membrane</keyword>